<gene>
    <name evidence="8" type="ORF">GTHE00462_LOCUS11414</name>
    <name evidence="9" type="ORF">GTHE00462_LOCUS11415</name>
</gene>
<dbReference type="InterPro" id="IPR011993">
    <property type="entry name" value="PH-like_dom_sf"/>
</dbReference>
<dbReference type="InterPro" id="IPR043203">
    <property type="entry name" value="VGCC_Ca_Na"/>
</dbReference>
<dbReference type="PANTHER" id="PTHR10037:SF62">
    <property type="entry name" value="SODIUM CHANNEL PROTEIN 60E"/>
    <property type="match status" value="1"/>
</dbReference>
<dbReference type="EMBL" id="HBKN01014678">
    <property type="protein sequence ID" value="CAE2291754.1"/>
    <property type="molecule type" value="Transcribed_RNA"/>
</dbReference>
<dbReference type="SMART" id="SM00233">
    <property type="entry name" value="PH"/>
    <property type="match status" value="1"/>
</dbReference>
<name>A0A6U5YSI2_GUITH</name>
<dbReference type="Gene3D" id="2.30.29.30">
    <property type="entry name" value="Pleckstrin-homology domain (PH domain)/Phosphotyrosine-binding domain (PTB)"/>
    <property type="match status" value="1"/>
</dbReference>
<feature type="region of interest" description="Disordered" evidence="5">
    <location>
        <begin position="18"/>
        <end position="37"/>
    </location>
</feature>
<dbReference type="InterPro" id="IPR001849">
    <property type="entry name" value="PH_domain"/>
</dbReference>
<evidence type="ECO:0000256" key="1">
    <source>
        <dbReference type="ARBA" id="ARBA00004141"/>
    </source>
</evidence>
<reference evidence="9" key="1">
    <citation type="submission" date="2021-01" db="EMBL/GenBank/DDBJ databases">
        <authorList>
            <person name="Corre E."/>
            <person name="Pelletier E."/>
            <person name="Niang G."/>
            <person name="Scheremetjew M."/>
            <person name="Finn R."/>
            <person name="Kale V."/>
            <person name="Holt S."/>
            <person name="Cochrane G."/>
            <person name="Meng A."/>
            <person name="Brown T."/>
            <person name="Cohen L."/>
        </authorList>
    </citation>
    <scope>NUCLEOTIDE SEQUENCE</scope>
    <source>
        <strain evidence="9">CCMP 2712</strain>
    </source>
</reference>
<evidence type="ECO:0000256" key="3">
    <source>
        <dbReference type="ARBA" id="ARBA00022989"/>
    </source>
</evidence>
<dbReference type="InterPro" id="IPR011992">
    <property type="entry name" value="EF-hand-dom_pair"/>
</dbReference>
<feature type="domain" description="PH" evidence="7">
    <location>
        <begin position="51"/>
        <end position="193"/>
    </location>
</feature>
<accession>A0A6U5YSI2</accession>
<evidence type="ECO:0000256" key="5">
    <source>
        <dbReference type="SAM" id="MobiDB-lite"/>
    </source>
</evidence>
<evidence type="ECO:0000313" key="8">
    <source>
        <dbReference type="EMBL" id="CAE2291754.1"/>
    </source>
</evidence>
<evidence type="ECO:0000256" key="4">
    <source>
        <dbReference type="ARBA" id="ARBA00023136"/>
    </source>
</evidence>
<dbReference type="GO" id="GO:0005248">
    <property type="term" value="F:voltage-gated sodium channel activity"/>
    <property type="evidence" value="ECO:0007669"/>
    <property type="project" value="TreeGrafter"/>
</dbReference>
<organism evidence="9">
    <name type="scientific">Guillardia theta</name>
    <name type="common">Cryptophyte</name>
    <name type="synonym">Cryptomonas phi</name>
    <dbReference type="NCBI Taxonomy" id="55529"/>
    <lineage>
        <taxon>Eukaryota</taxon>
        <taxon>Cryptophyceae</taxon>
        <taxon>Pyrenomonadales</taxon>
        <taxon>Geminigeraceae</taxon>
        <taxon>Guillardia</taxon>
    </lineage>
</organism>
<dbReference type="Pfam" id="PF00169">
    <property type="entry name" value="PH"/>
    <property type="match status" value="1"/>
</dbReference>
<dbReference type="Gene3D" id="1.20.120.350">
    <property type="entry name" value="Voltage-gated potassium channels. Chain C"/>
    <property type="match status" value="1"/>
</dbReference>
<feature type="transmembrane region" description="Helical" evidence="6">
    <location>
        <begin position="293"/>
        <end position="315"/>
    </location>
</feature>
<dbReference type="GO" id="GO:0001518">
    <property type="term" value="C:voltage-gated sodium channel complex"/>
    <property type="evidence" value="ECO:0007669"/>
    <property type="project" value="TreeGrafter"/>
</dbReference>
<dbReference type="Pfam" id="PF00520">
    <property type="entry name" value="Ion_trans"/>
    <property type="match status" value="1"/>
</dbReference>
<dbReference type="Gene3D" id="1.10.287.70">
    <property type="match status" value="1"/>
</dbReference>
<sequence>MAQRAAIVFASVQNQEQYATQPRSSNESSNALHGILNNKDDEDSEMVFEGDVVKSGSVWKLCSGGRHDWQERTLVVTTTHLYLAKQGNKSARDVVPLHEIVNVRTALKVDQSVSLAGAKLASTLAFMSTNSDVDAANGRQSTRQSGNKGLSEDDCFWITTSEEGSNAGRTIVLRVENKEKAEEWMNFIRQASKAAASKKERETKSTLKLIRDKSARMYHSKLFQGVVASVIALNFILNIAEAQVVPTPNSYWDNFFGNMDIIFTSFLAFELLWNIAIHFFWQFVTDGWNIFDFIVVTFSIVALLPSVNIPIINSLRLLRVFRAVRLFRKLTSLRILFNAIIGSLIPVLNSVLVLVVVIVMYAILAVELYGTRAQEFSNLHESMFSMYQVATGDSWASMLARSLFYVCVQNGKEVGTPNPPGDPAGVCDVGQNEFDGKVMIFFTSYSIITGMVLLNVVVAVLLDNFTRSVAQEDQIVKNEKAEKQGSRMHSASEFCLDVIMDQLAAFESLEHLHDMTLALFKAVNLDEKPALSFDDLQLGLKMLGTKPKIHLTYDDFDFLTEHFSLCTHDKLVNYEGFTKIMKRQLEHYTNRMITKALMEVDDPDSEKAVTLTALKLLLSKNSAVMAKGKRGTVLTRSNGDRRSSSGSPGHGSNQLKGEEEESHKEGEGNGIVIGNRAPLVSVKAENRIGALSPRREANEPQSDIEPSYIIF</sequence>
<keyword evidence="2 6" id="KW-0812">Transmembrane</keyword>
<dbReference type="SUPFAM" id="SSF47473">
    <property type="entry name" value="EF-hand"/>
    <property type="match status" value="1"/>
</dbReference>
<keyword evidence="4 6" id="KW-0472">Membrane</keyword>
<keyword evidence="3 6" id="KW-1133">Transmembrane helix</keyword>
<feature type="transmembrane region" description="Helical" evidence="6">
    <location>
        <begin position="222"/>
        <end position="240"/>
    </location>
</feature>
<dbReference type="GO" id="GO:0086010">
    <property type="term" value="P:membrane depolarization during action potential"/>
    <property type="evidence" value="ECO:0007669"/>
    <property type="project" value="TreeGrafter"/>
</dbReference>
<evidence type="ECO:0000259" key="7">
    <source>
        <dbReference type="PROSITE" id="PS50003"/>
    </source>
</evidence>
<dbReference type="EMBL" id="HBKN01014679">
    <property type="protein sequence ID" value="CAE2291755.1"/>
    <property type="molecule type" value="Transcribed_RNA"/>
</dbReference>
<dbReference type="SUPFAM" id="SSF50729">
    <property type="entry name" value="PH domain-like"/>
    <property type="match status" value="1"/>
</dbReference>
<dbReference type="CDD" id="cd00821">
    <property type="entry name" value="PH"/>
    <property type="match status" value="1"/>
</dbReference>
<feature type="transmembrane region" description="Helical" evidence="6">
    <location>
        <begin position="335"/>
        <end position="364"/>
    </location>
</feature>
<feature type="compositionally biased region" description="Polar residues" evidence="5">
    <location>
        <begin position="18"/>
        <end position="31"/>
    </location>
</feature>
<proteinExistence type="predicted"/>
<dbReference type="PROSITE" id="PS50003">
    <property type="entry name" value="PH_DOMAIN"/>
    <property type="match status" value="1"/>
</dbReference>
<protein>
    <recommendedName>
        <fullName evidence="7">PH domain-containing protein</fullName>
    </recommendedName>
</protein>
<feature type="region of interest" description="Disordered" evidence="5">
    <location>
        <begin position="628"/>
        <end position="711"/>
    </location>
</feature>
<feature type="transmembrane region" description="Helical" evidence="6">
    <location>
        <begin position="438"/>
        <end position="462"/>
    </location>
</feature>
<evidence type="ECO:0000256" key="2">
    <source>
        <dbReference type="ARBA" id="ARBA00022692"/>
    </source>
</evidence>
<evidence type="ECO:0000256" key="6">
    <source>
        <dbReference type="SAM" id="Phobius"/>
    </source>
</evidence>
<dbReference type="SUPFAM" id="SSF81324">
    <property type="entry name" value="Voltage-gated potassium channels"/>
    <property type="match status" value="1"/>
</dbReference>
<dbReference type="AlphaFoldDB" id="A0A6U5YSI2"/>
<comment type="subcellular location">
    <subcellularLocation>
        <location evidence="1">Membrane</location>
        <topology evidence="1">Multi-pass membrane protein</topology>
    </subcellularLocation>
</comment>
<evidence type="ECO:0000313" key="9">
    <source>
        <dbReference type="EMBL" id="CAE2291755.1"/>
    </source>
</evidence>
<dbReference type="PANTHER" id="PTHR10037">
    <property type="entry name" value="VOLTAGE-GATED CATION CHANNEL CALCIUM AND SODIUM"/>
    <property type="match status" value="1"/>
</dbReference>
<feature type="transmembrane region" description="Helical" evidence="6">
    <location>
        <begin position="261"/>
        <end position="281"/>
    </location>
</feature>
<dbReference type="InterPro" id="IPR027359">
    <property type="entry name" value="Volt_channel_dom_sf"/>
</dbReference>
<dbReference type="InterPro" id="IPR005821">
    <property type="entry name" value="Ion_trans_dom"/>
</dbReference>